<dbReference type="GO" id="GO:0045944">
    <property type="term" value="P:positive regulation of transcription by RNA polymerase II"/>
    <property type="evidence" value="ECO:0007669"/>
    <property type="project" value="TreeGrafter"/>
</dbReference>
<evidence type="ECO:0000313" key="6">
    <source>
        <dbReference type="EMBL" id="KAJ8655444.1"/>
    </source>
</evidence>
<name>A0AAD7XSM2_9FUNG</name>
<dbReference type="InterPro" id="IPR029790">
    <property type="entry name" value="EFG1/Phd1/StuA"/>
</dbReference>
<dbReference type="PANTHER" id="PTHR47792">
    <property type="entry name" value="PROTEIN SOK2-RELATED"/>
    <property type="match status" value="1"/>
</dbReference>
<keyword evidence="4" id="KW-0804">Transcription</keyword>
<sequence>MDPINRQPHEPTLAAFYWEDQSTLCYHLDVNGILVSRRHDNDMVNGTKLLNLTGISRTRRDTILRGIENGVVIRVGPLHLKGIWIPYHSALELANGYDIMDRVRPLFVENPSEVVSWAATAQYNRLPASSSL</sequence>
<keyword evidence="2" id="KW-0805">Transcription regulation</keyword>
<dbReference type="AlphaFoldDB" id="A0AAD7XSM2"/>
<keyword evidence="3" id="KW-0238">DNA-binding</keyword>
<comment type="similarity">
    <text evidence="1">Belongs to the EFG1/PHD1/stuA family.</text>
</comment>
<dbReference type="GO" id="GO:0003700">
    <property type="term" value="F:DNA-binding transcription factor activity"/>
    <property type="evidence" value="ECO:0007669"/>
    <property type="project" value="TreeGrafter"/>
</dbReference>
<dbReference type="SMART" id="SM01252">
    <property type="entry name" value="KilA-N"/>
    <property type="match status" value="1"/>
</dbReference>
<comment type="caution">
    <text evidence="6">The sequence shown here is derived from an EMBL/GenBank/DDBJ whole genome shotgun (WGS) entry which is preliminary data.</text>
</comment>
<dbReference type="InterPro" id="IPR036887">
    <property type="entry name" value="HTH_APSES_sf"/>
</dbReference>
<dbReference type="PROSITE" id="PS51299">
    <property type="entry name" value="HTH_APSES"/>
    <property type="match status" value="1"/>
</dbReference>
<gene>
    <name evidence="6" type="ORF">O0I10_008938</name>
</gene>
<evidence type="ECO:0000256" key="4">
    <source>
        <dbReference type="ARBA" id="ARBA00023163"/>
    </source>
</evidence>
<dbReference type="Gene3D" id="3.10.260.10">
    <property type="entry name" value="Transcription regulator HTH, APSES-type DNA-binding domain"/>
    <property type="match status" value="1"/>
</dbReference>
<dbReference type="PANTHER" id="PTHR47792:SF1">
    <property type="entry name" value="PROTEIN SOK2-RELATED"/>
    <property type="match status" value="1"/>
</dbReference>
<dbReference type="GeneID" id="83216345"/>
<dbReference type="RefSeq" id="XP_058340357.1">
    <property type="nucleotide sequence ID" value="XM_058488937.1"/>
</dbReference>
<protein>
    <recommendedName>
        <fullName evidence="5">HTH APSES-type domain-containing protein</fullName>
    </recommendedName>
</protein>
<evidence type="ECO:0000256" key="3">
    <source>
        <dbReference type="ARBA" id="ARBA00023125"/>
    </source>
</evidence>
<evidence type="ECO:0000256" key="2">
    <source>
        <dbReference type="ARBA" id="ARBA00023015"/>
    </source>
</evidence>
<dbReference type="EMBL" id="JARTCD010000049">
    <property type="protein sequence ID" value="KAJ8655444.1"/>
    <property type="molecule type" value="Genomic_DNA"/>
</dbReference>
<dbReference type="GO" id="GO:0043565">
    <property type="term" value="F:sequence-specific DNA binding"/>
    <property type="evidence" value="ECO:0007669"/>
    <property type="project" value="TreeGrafter"/>
</dbReference>
<feature type="domain" description="HTH APSES-type" evidence="5">
    <location>
        <begin position="12"/>
        <end position="118"/>
    </location>
</feature>
<reference evidence="6 7" key="1">
    <citation type="submission" date="2023-03" db="EMBL/GenBank/DDBJ databases">
        <title>Genome sequence of Lichtheimia ornata CBS 291.66.</title>
        <authorList>
            <person name="Mohabir J.T."/>
            <person name="Shea T.P."/>
            <person name="Kurbessoian T."/>
            <person name="Berby B."/>
            <person name="Fontaine J."/>
            <person name="Livny J."/>
            <person name="Gnirke A."/>
            <person name="Stajich J.E."/>
            <person name="Cuomo C.A."/>
        </authorList>
    </citation>
    <scope>NUCLEOTIDE SEQUENCE [LARGE SCALE GENOMIC DNA]</scope>
    <source>
        <strain evidence="6">CBS 291.66</strain>
    </source>
</reference>
<dbReference type="SUPFAM" id="SSF54616">
    <property type="entry name" value="DNA-binding domain of Mlu1-box binding protein MBP1"/>
    <property type="match status" value="1"/>
</dbReference>
<dbReference type="GO" id="GO:0005634">
    <property type="term" value="C:nucleus"/>
    <property type="evidence" value="ECO:0007669"/>
    <property type="project" value="TreeGrafter"/>
</dbReference>
<keyword evidence="7" id="KW-1185">Reference proteome</keyword>
<evidence type="ECO:0000259" key="5">
    <source>
        <dbReference type="PROSITE" id="PS51299"/>
    </source>
</evidence>
<accession>A0AAD7XSM2</accession>
<dbReference type="InterPro" id="IPR018004">
    <property type="entry name" value="KilA/APSES_HTH"/>
</dbReference>
<dbReference type="Proteomes" id="UP001234581">
    <property type="component" value="Unassembled WGS sequence"/>
</dbReference>
<organism evidence="6 7">
    <name type="scientific">Lichtheimia ornata</name>
    <dbReference type="NCBI Taxonomy" id="688661"/>
    <lineage>
        <taxon>Eukaryota</taxon>
        <taxon>Fungi</taxon>
        <taxon>Fungi incertae sedis</taxon>
        <taxon>Mucoromycota</taxon>
        <taxon>Mucoromycotina</taxon>
        <taxon>Mucoromycetes</taxon>
        <taxon>Mucorales</taxon>
        <taxon>Lichtheimiaceae</taxon>
        <taxon>Lichtheimia</taxon>
    </lineage>
</organism>
<evidence type="ECO:0000313" key="7">
    <source>
        <dbReference type="Proteomes" id="UP001234581"/>
    </source>
</evidence>
<proteinExistence type="inferred from homology"/>
<dbReference type="InterPro" id="IPR003163">
    <property type="entry name" value="Tscrpt_reg_HTH_APSES-type"/>
</dbReference>
<evidence type="ECO:0000256" key="1">
    <source>
        <dbReference type="ARBA" id="ARBA00007247"/>
    </source>
</evidence>